<reference evidence="4" key="1">
    <citation type="submission" date="2015-07" db="EMBL/GenBank/DDBJ databases">
        <title>Draft genome sequence of Acetobacterium bakii DSM 8293, a potential psychrophilic chemical producer through syngas fermentation.</title>
        <authorList>
            <person name="Song Y."/>
            <person name="Hwang S."/>
            <person name="Cho B.-K."/>
        </authorList>
    </citation>
    <scope>NUCLEOTIDE SEQUENCE [LARGE SCALE GENOMIC DNA]</scope>
    <source>
        <strain evidence="4">DSM 8239</strain>
    </source>
</reference>
<proteinExistence type="predicted"/>
<dbReference type="STRING" id="52689.AKG39_13055"/>
<name>A0A0L6TYA2_9FIRM</name>
<dbReference type="RefSeq" id="WP_050740842.1">
    <property type="nucleotide sequence ID" value="NZ_LGYO01000033.1"/>
</dbReference>
<dbReference type="Proteomes" id="UP000036873">
    <property type="component" value="Unassembled WGS sequence"/>
</dbReference>
<gene>
    <name evidence="3" type="ORF">AKG39_13055</name>
</gene>
<feature type="domain" description="Chemotaxis phosphatase CheX-like" evidence="2">
    <location>
        <begin position="42"/>
        <end position="135"/>
    </location>
</feature>
<organism evidence="3 4">
    <name type="scientific">Acetobacterium bakii</name>
    <dbReference type="NCBI Taxonomy" id="52689"/>
    <lineage>
        <taxon>Bacteria</taxon>
        <taxon>Bacillati</taxon>
        <taxon>Bacillota</taxon>
        <taxon>Clostridia</taxon>
        <taxon>Eubacteriales</taxon>
        <taxon>Eubacteriaceae</taxon>
        <taxon>Acetobacterium</taxon>
    </lineage>
</organism>
<dbReference type="SUPFAM" id="SSF103039">
    <property type="entry name" value="CheC-like"/>
    <property type="match status" value="1"/>
</dbReference>
<dbReference type="InterPro" id="IPR028051">
    <property type="entry name" value="CheX-like_dom"/>
</dbReference>
<dbReference type="PATRIC" id="fig|52689.4.peg.1975"/>
<dbReference type="PANTHER" id="PTHR39452:SF1">
    <property type="entry name" value="CHEY-P PHOSPHATASE CHEX"/>
    <property type="match status" value="1"/>
</dbReference>
<dbReference type="EMBL" id="LGYO01000033">
    <property type="protein sequence ID" value="KNZ41241.1"/>
    <property type="molecule type" value="Genomic_DNA"/>
</dbReference>
<protein>
    <submittedName>
        <fullName evidence="3">Chemotaxis protein CheX</fullName>
    </submittedName>
</protein>
<dbReference type="Pfam" id="PF13690">
    <property type="entry name" value="CheX"/>
    <property type="match status" value="1"/>
</dbReference>
<evidence type="ECO:0000259" key="2">
    <source>
        <dbReference type="Pfam" id="PF13690"/>
    </source>
</evidence>
<dbReference type="CDD" id="cd17906">
    <property type="entry name" value="CheX"/>
    <property type="match status" value="1"/>
</dbReference>
<dbReference type="OrthoDB" id="9788100at2"/>
<dbReference type="InterPro" id="IPR028976">
    <property type="entry name" value="CheC-like_sf"/>
</dbReference>
<accession>A0A0L6TYA2</accession>
<sequence>MEIEMIKPFTTAVTDVLPQLGFQCVTQKEITVKSKKIIASGVVVTLGIVGDKKGNVVYTINKEGAKNIASIMMMGMPVEELDDMAKSALSELSNMLTANAGINFSNDGITVDISVPTLMYGDDIELSMNKDEIICAEFDVDGIKLEISIALD</sequence>
<evidence type="ECO:0000313" key="3">
    <source>
        <dbReference type="EMBL" id="KNZ41241.1"/>
    </source>
</evidence>
<dbReference type="InterPro" id="IPR038756">
    <property type="entry name" value="CheX-like"/>
</dbReference>
<keyword evidence="4" id="KW-1185">Reference proteome</keyword>
<keyword evidence="1" id="KW-0145">Chemotaxis</keyword>
<dbReference type="PANTHER" id="PTHR39452">
    <property type="entry name" value="CHEY-P PHOSPHATASE CHEX"/>
    <property type="match status" value="1"/>
</dbReference>
<evidence type="ECO:0000313" key="4">
    <source>
        <dbReference type="Proteomes" id="UP000036873"/>
    </source>
</evidence>
<dbReference type="Gene3D" id="3.40.1550.10">
    <property type="entry name" value="CheC-like"/>
    <property type="match status" value="1"/>
</dbReference>
<comment type="caution">
    <text evidence="3">The sequence shown here is derived from an EMBL/GenBank/DDBJ whole genome shotgun (WGS) entry which is preliminary data.</text>
</comment>
<evidence type="ECO:0000256" key="1">
    <source>
        <dbReference type="ARBA" id="ARBA00022500"/>
    </source>
</evidence>
<dbReference type="AlphaFoldDB" id="A0A0L6TYA2"/>
<dbReference type="GO" id="GO:0006935">
    <property type="term" value="P:chemotaxis"/>
    <property type="evidence" value="ECO:0007669"/>
    <property type="project" value="UniProtKB-KW"/>
</dbReference>